<dbReference type="Pfam" id="PF26107">
    <property type="entry name" value="BrxR_CTD"/>
    <property type="match status" value="1"/>
</dbReference>
<dbReference type="Pfam" id="PF13280">
    <property type="entry name" value="WYL"/>
    <property type="match status" value="1"/>
</dbReference>
<feature type="domain" description="DNA-binding transcriptional repressor CapW C-terminal dimerisation" evidence="2">
    <location>
        <begin position="218"/>
        <end position="284"/>
    </location>
</feature>
<proteinExistence type="predicted"/>
<evidence type="ECO:0000259" key="3">
    <source>
        <dbReference type="Pfam" id="PF26109"/>
    </source>
</evidence>
<organism evidence="4 5">
    <name type="scientific">Glaciecola siphonariae</name>
    <dbReference type="NCBI Taxonomy" id="521012"/>
    <lineage>
        <taxon>Bacteria</taxon>
        <taxon>Pseudomonadati</taxon>
        <taxon>Pseudomonadota</taxon>
        <taxon>Gammaproteobacteria</taxon>
        <taxon>Alteromonadales</taxon>
        <taxon>Alteromonadaceae</taxon>
        <taxon>Glaciecola</taxon>
    </lineage>
</organism>
<comment type="caution">
    <text evidence="4">The sequence shown here is derived from an EMBL/GenBank/DDBJ whole genome shotgun (WGS) entry which is preliminary data.</text>
</comment>
<dbReference type="InterPro" id="IPR026881">
    <property type="entry name" value="WYL_dom"/>
</dbReference>
<evidence type="ECO:0000259" key="2">
    <source>
        <dbReference type="Pfam" id="PF26107"/>
    </source>
</evidence>
<dbReference type="InterPro" id="IPR059020">
    <property type="entry name" value="CapW_CTD"/>
</dbReference>
<dbReference type="InterPro" id="IPR016634">
    <property type="entry name" value="CapW-like"/>
</dbReference>
<dbReference type="InterPro" id="IPR059019">
    <property type="entry name" value="WHD_CapW"/>
</dbReference>
<dbReference type="EMBL" id="JBHSGU010000029">
    <property type="protein sequence ID" value="MFC4701997.1"/>
    <property type="molecule type" value="Genomic_DNA"/>
</dbReference>
<dbReference type="Proteomes" id="UP001595897">
    <property type="component" value="Unassembled WGS sequence"/>
</dbReference>
<dbReference type="PROSITE" id="PS52050">
    <property type="entry name" value="WYL"/>
    <property type="match status" value="1"/>
</dbReference>
<feature type="domain" description="WYL" evidence="1">
    <location>
        <begin position="129"/>
        <end position="195"/>
    </location>
</feature>
<gene>
    <name evidence="4" type="ORF">ACFO4O_17765</name>
</gene>
<sequence length="302" mass="33942">MTLSATHNLIEQHLSQFSLSQRERLAFIDFNLQFFGKISRGDLISRFKTGLAASTRDFAAYKELAENNLTLDHSTKQYYRTADFKPVFVFSAQSILQSVSKGFSDGIVSDAQPSSHCFEAVQLIHPNIEIIATLMRAIHNQQACLATYVSISSGESQRRIVPHAIINNGHRWHVRAYDGRSKSFRDFVCTRFSEVAELGEPNDASELAPSDHHFNTYTTLVLVPHPGIANPTAIEMDYDMINGEKSMRVRSALAAYILRQWQVDCSPDARILHQGCQLALKNTQVLESIENPQLAPGFRTKK</sequence>
<protein>
    <submittedName>
        <fullName evidence="4">WYL domain-containing protein</fullName>
    </submittedName>
</protein>
<dbReference type="Pfam" id="PF26109">
    <property type="entry name" value="WHD_BrxR"/>
    <property type="match status" value="1"/>
</dbReference>
<dbReference type="PIRSF" id="PIRSF015558">
    <property type="entry name" value="Txn_reg_DeoR_prd"/>
    <property type="match status" value="1"/>
</dbReference>
<feature type="domain" description="DNA-binding transcriptional repressor CapW winged helix-turn-helix" evidence="3">
    <location>
        <begin position="21"/>
        <end position="89"/>
    </location>
</feature>
<accession>A0ABV9LZI5</accession>
<evidence type="ECO:0000259" key="1">
    <source>
        <dbReference type="Pfam" id="PF13280"/>
    </source>
</evidence>
<evidence type="ECO:0000313" key="4">
    <source>
        <dbReference type="EMBL" id="MFC4701997.1"/>
    </source>
</evidence>
<name>A0ABV9LZI5_9ALTE</name>
<keyword evidence="5" id="KW-1185">Reference proteome</keyword>
<evidence type="ECO:0000313" key="5">
    <source>
        <dbReference type="Proteomes" id="UP001595897"/>
    </source>
</evidence>
<dbReference type="RefSeq" id="WP_382410992.1">
    <property type="nucleotide sequence ID" value="NZ_JBHSGU010000029.1"/>
</dbReference>
<reference evidence="5" key="1">
    <citation type="journal article" date="2019" name="Int. J. Syst. Evol. Microbiol.">
        <title>The Global Catalogue of Microorganisms (GCM) 10K type strain sequencing project: providing services to taxonomists for standard genome sequencing and annotation.</title>
        <authorList>
            <consortium name="The Broad Institute Genomics Platform"/>
            <consortium name="The Broad Institute Genome Sequencing Center for Infectious Disease"/>
            <person name="Wu L."/>
            <person name="Ma J."/>
        </authorList>
    </citation>
    <scope>NUCLEOTIDE SEQUENCE [LARGE SCALE GENOMIC DNA]</scope>
    <source>
        <strain evidence="5">KACC 12507</strain>
    </source>
</reference>